<feature type="signal peptide" evidence="1">
    <location>
        <begin position="1"/>
        <end position="29"/>
    </location>
</feature>
<accession>A0AAD9Y4J0</accession>
<comment type="caution">
    <text evidence="2">The sequence shown here is derived from an EMBL/GenBank/DDBJ whole genome shotgun (WGS) entry which is preliminary data.</text>
</comment>
<evidence type="ECO:0000256" key="1">
    <source>
        <dbReference type="SAM" id="SignalP"/>
    </source>
</evidence>
<name>A0AAD9Y4J0_COLKA</name>
<reference evidence="2" key="1">
    <citation type="submission" date="2023-02" db="EMBL/GenBank/DDBJ databases">
        <title>Colletotrichum kahawae CIFC_Que2 genome sequencing and assembly.</title>
        <authorList>
            <person name="Baroncelli R."/>
        </authorList>
    </citation>
    <scope>NUCLEOTIDE SEQUENCE</scope>
    <source>
        <strain evidence="2">CIFC_Que2</strain>
    </source>
</reference>
<evidence type="ECO:0000313" key="2">
    <source>
        <dbReference type="EMBL" id="KAK2739788.1"/>
    </source>
</evidence>
<evidence type="ECO:0000313" key="3">
    <source>
        <dbReference type="Proteomes" id="UP001281614"/>
    </source>
</evidence>
<gene>
    <name evidence="2" type="ORF">CKAH01_18642</name>
</gene>
<organism evidence="2 3">
    <name type="scientific">Colletotrichum kahawae</name>
    <name type="common">Coffee berry disease fungus</name>
    <dbReference type="NCBI Taxonomy" id="34407"/>
    <lineage>
        <taxon>Eukaryota</taxon>
        <taxon>Fungi</taxon>
        <taxon>Dikarya</taxon>
        <taxon>Ascomycota</taxon>
        <taxon>Pezizomycotina</taxon>
        <taxon>Sordariomycetes</taxon>
        <taxon>Hypocreomycetidae</taxon>
        <taxon>Glomerellales</taxon>
        <taxon>Glomerellaceae</taxon>
        <taxon>Colletotrichum</taxon>
        <taxon>Colletotrichum gloeosporioides species complex</taxon>
    </lineage>
</organism>
<keyword evidence="3" id="KW-1185">Reference proteome</keyword>
<dbReference type="EMBL" id="VYYT01000360">
    <property type="protein sequence ID" value="KAK2739788.1"/>
    <property type="molecule type" value="Genomic_DNA"/>
</dbReference>
<proteinExistence type="predicted"/>
<dbReference type="AlphaFoldDB" id="A0AAD9Y4J0"/>
<feature type="chain" id="PRO_5042165498" description="Secreted protein" evidence="1">
    <location>
        <begin position="30"/>
        <end position="89"/>
    </location>
</feature>
<protein>
    <recommendedName>
        <fullName evidence="4">Secreted protein</fullName>
    </recommendedName>
</protein>
<dbReference type="Proteomes" id="UP001281614">
    <property type="component" value="Unassembled WGS sequence"/>
</dbReference>
<keyword evidence="1" id="KW-0732">Signal</keyword>
<evidence type="ECO:0008006" key="4">
    <source>
        <dbReference type="Google" id="ProtNLM"/>
    </source>
</evidence>
<sequence>MFVSACCATICHCSMICALVTQFSTVAWGASQDARQLRLPYVPWAGGETSWTGRSRETTGAREPQFLRPWTSCILQMIDSQEGRSIRCP</sequence>